<protein>
    <submittedName>
        <fullName evidence="8">Response regulator transcription factor</fullName>
    </submittedName>
</protein>
<feature type="domain" description="OmpR/PhoB-type" evidence="7">
    <location>
        <begin position="114"/>
        <end position="214"/>
    </location>
</feature>
<dbReference type="GO" id="GO:0032993">
    <property type="term" value="C:protein-DNA complex"/>
    <property type="evidence" value="ECO:0007669"/>
    <property type="project" value="TreeGrafter"/>
</dbReference>
<evidence type="ECO:0000256" key="3">
    <source>
        <dbReference type="ARBA" id="ARBA00023015"/>
    </source>
</evidence>
<evidence type="ECO:0000256" key="1">
    <source>
        <dbReference type="ARBA" id="ARBA00022553"/>
    </source>
</evidence>
<dbReference type="InterPro" id="IPR036388">
    <property type="entry name" value="WH-like_DNA-bd_sf"/>
</dbReference>
<keyword evidence="2" id="KW-0902">Two-component regulatory system</keyword>
<keyword evidence="1" id="KW-0597">Phosphoprotein</keyword>
<dbReference type="SMART" id="SM00862">
    <property type="entry name" value="Trans_reg_C"/>
    <property type="match status" value="1"/>
</dbReference>
<keyword evidence="3" id="KW-0805">Transcription regulation</keyword>
<organism evidence="8 9">
    <name type="scientific">Streptomyces odorifer</name>
    <dbReference type="NCBI Taxonomy" id="53450"/>
    <lineage>
        <taxon>Bacteria</taxon>
        <taxon>Bacillati</taxon>
        <taxon>Actinomycetota</taxon>
        <taxon>Actinomycetes</taxon>
        <taxon>Kitasatosporales</taxon>
        <taxon>Streptomycetaceae</taxon>
        <taxon>Streptomyces</taxon>
        <taxon>Streptomyces albidoflavus group</taxon>
    </lineage>
</organism>
<keyword evidence="5" id="KW-0804">Transcription</keyword>
<reference evidence="8 9" key="1">
    <citation type="submission" date="2020-03" db="EMBL/GenBank/DDBJ databases">
        <title>Complete genome sequence of sixteen Streptomyces strains facilitates identification of candidate genes involved in plant growth-promotion in grain legumes and cereals.</title>
        <authorList>
            <person name="Gopalakrishnan S."/>
            <person name="Thakur V."/>
            <person name="Saxena R."/>
            <person name="Vadlamudi S."/>
            <person name="Purohit S."/>
            <person name="Kumar V."/>
            <person name="Rathore A."/>
            <person name="Chitikineni A."/>
            <person name="Varshney R.K."/>
        </authorList>
    </citation>
    <scope>NUCLEOTIDE SEQUENCE [LARGE SCALE GENOMIC DNA]</scope>
    <source>
        <strain evidence="8 9">KAI-180</strain>
    </source>
</reference>
<dbReference type="PROSITE" id="PS51755">
    <property type="entry name" value="OMPR_PHOB"/>
    <property type="match status" value="1"/>
</dbReference>
<evidence type="ECO:0000256" key="6">
    <source>
        <dbReference type="PROSITE-ProRule" id="PRU01091"/>
    </source>
</evidence>
<sequence>MGTEQITAARREPLAATEAVRVLLVAGGGDGRVLGAALRGEGWCVVSAGAGFVAVAREFRPDVVVLHGLPADLRGRLARLEEVVPEVPVLFVSGDAARAVARVRALVESAGERAPLLVVGDLAMDEEAREVTRGGVPVRLTATEFELLRYLMRNPRRVLSKAQILERVWGAGAGARGNLVELYISYLRRKIDVGAGSGVPVIHTRRGAGYVLKAADPGADARQGPPPLVSGG</sequence>
<dbReference type="GO" id="GO:0005829">
    <property type="term" value="C:cytosol"/>
    <property type="evidence" value="ECO:0007669"/>
    <property type="project" value="TreeGrafter"/>
</dbReference>
<dbReference type="Pfam" id="PF00486">
    <property type="entry name" value="Trans_reg_C"/>
    <property type="match status" value="1"/>
</dbReference>
<dbReference type="SUPFAM" id="SSF46894">
    <property type="entry name" value="C-terminal effector domain of the bipartite response regulators"/>
    <property type="match status" value="1"/>
</dbReference>
<dbReference type="Proteomes" id="UP000540128">
    <property type="component" value="Unassembled WGS sequence"/>
</dbReference>
<evidence type="ECO:0000256" key="4">
    <source>
        <dbReference type="ARBA" id="ARBA00023125"/>
    </source>
</evidence>
<name>A0A7Y6F5J9_9ACTN</name>
<evidence type="ECO:0000259" key="7">
    <source>
        <dbReference type="PROSITE" id="PS51755"/>
    </source>
</evidence>
<dbReference type="PANTHER" id="PTHR48111">
    <property type="entry name" value="REGULATOR OF RPOS"/>
    <property type="match status" value="1"/>
</dbReference>
<keyword evidence="9" id="KW-1185">Reference proteome</keyword>
<evidence type="ECO:0000256" key="2">
    <source>
        <dbReference type="ARBA" id="ARBA00023012"/>
    </source>
</evidence>
<evidence type="ECO:0000313" key="9">
    <source>
        <dbReference type="Proteomes" id="UP000540128"/>
    </source>
</evidence>
<dbReference type="FunFam" id="1.10.10.10:FF:000005">
    <property type="entry name" value="Two-component system response regulator"/>
    <property type="match status" value="1"/>
</dbReference>
<dbReference type="PANTHER" id="PTHR48111:SF28">
    <property type="entry name" value="TRANSCRIPTIONAL REGULATORY PROTEIN TCRX-RELATED"/>
    <property type="match status" value="1"/>
</dbReference>
<dbReference type="InterPro" id="IPR016032">
    <property type="entry name" value="Sig_transdc_resp-reg_C-effctor"/>
</dbReference>
<accession>A0A7Y6F5J9</accession>
<feature type="DNA-binding region" description="OmpR/PhoB-type" evidence="6">
    <location>
        <begin position="114"/>
        <end position="214"/>
    </location>
</feature>
<dbReference type="GO" id="GO:0000976">
    <property type="term" value="F:transcription cis-regulatory region binding"/>
    <property type="evidence" value="ECO:0007669"/>
    <property type="project" value="TreeGrafter"/>
</dbReference>
<comment type="caution">
    <text evidence="8">The sequence shown here is derived from an EMBL/GenBank/DDBJ whole genome shotgun (WGS) entry which is preliminary data.</text>
</comment>
<dbReference type="CDD" id="cd00383">
    <property type="entry name" value="trans_reg_C"/>
    <property type="match status" value="1"/>
</dbReference>
<gene>
    <name evidence="8" type="ORF">G6W59_28960</name>
</gene>
<evidence type="ECO:0000256" key="5">
    <source>
        <dbReference type="ARBA" id="ARBA00023163"/>
    </source>
</evidence>
<dbReference type="GO" id="GO:0000156">
    <property type="term" value="F:phosphorelay response regulator activity"/>
    <property type="evidence" value="ECO:0007669"/>
    <property type="project" value="TreeGrafter"/>
</dbReference>
<dbReference type="EMBL" id="JAANNT010000043">
    <property type="protein sequence ID" value="NUV32266.1"/>
    <property type="molecule type" value="Genomic_DNA"/>
</dbReference>
<evidence type="ECO:0000313" key="8">
    <source>
        <dbReference type="EMBL" id="NUV32266.1"/>
    </source>
</evidence>
<proteinExistence type="predicted"/>
<dbReference type="InterPro" id="IPR001867">
    <property type="entry name" value="OmpR/PhoB-type_DNA-bd"/>
</dbReference>
<dbReference type="AlphaFoldDB" id="A0A7Y6F5J9"/>
<dbReference type="GO" id="GO:0006355">
    <property type="term" value="P:regulation of DNA-templated transcription"/>
    <property type="evidence" value="ECO:0007669"/>
    <property type="project" value="InterPro"/>
</dbReference>
<keyword evidence="4 6" id="KW-0238">DNA-binding</keyword>
<dbReference type="Gene3D" id="1.10.10.10">
    <property type="entry name" value="Winged helix-like DNA-binding domain superfamily/Winged helix DNA-binding domain"/>
    <property type="match status" value="1"/>
</dbReference>
<dbReference type="InterPro" id="IPR039420">
    <property type="entry name" value="WalR-like"/>
</dbReference>